<evidence type="ECO:0000256" key="1">
    <source>
        <dbReference type="SAM" id="Phobius"/>
    </source>
</evidence>
<dbReference type="EMBL" id="PFBZ01000101">
    <property type="protein sequence ID" value="PIT86582.1"/>
    <property type="molecule type" value="Genomic_DNA"/>
</dbReference>
<dbReference type="AlphaFoldDB" id="A0A2M6W1B9"/>
<organism evidence="2 3">
    <name type="scientific">Candidatus Magasanikbacteria bacterium CG10_big_fil_rev_8_21_14_0_10_43_6</name>
    <dbReference type="NCBI Taxonomy" id="1974650"/>
    <lineage>
        <taxon>Bacteria</taxon>
        <taxon>Candidatus Magasanikiibacteriota</taxon>
    </lineage>
</organism>
<protein>
    <submittedName>
        <fullName evidence="2">Uncharacterized protein</fullName>
    </submittedName>
</protein>
<reference evidence="3" key="1">
    <citation type="submission" date="2017-09" db="EMBL/GenBank/DDBJ databases">
        <title>Depth-based differentiation of microbial function through sediment-hosted aquifers and enrichment of novel symbionts in the deep terrestrial subsurface.</title>
        <authorList>
            <person name="Probst A.J."/>
            <person name="Ladd B."/>
            <person name="Jarett J.K."/>
            <person name="Geller-Mcgrath D.E."/>
            <person name="Sieber C.M.K."/>
            <person name="Emerson J.B."/>
            <person name="Anantharaman K."/>
            <person name="Thomas B.C."/>
            <person name="Malmstrom R."/>
            <person name="Stieglmeier M."/>
            <person name="Klingl A."/>
            <person name="Woyke T."/>
            <person name="Ryan C.M."/>
            <person name="Banfield J.F."/>
        </authorList>
    </citation>
    <scope>NUCLEOTIDE SEQUENCE [LARGE SCALE GENOMIC DNA]</scope>
</reference>
<accession>A0A2M6W1B9</accession>
<proteinExistence type="predicted"/>
<name>A0A2M6W1B9_9BACT</name>
<keyword evidence="1" id="KW-1133">Transmembrane helix</keyword>
<keyword evidence="1" id="KW-0812">Transmembrane</keyword>
<evidence type="ECO:0000313" key="2">
    <source>
        <dbReference type="EMBL" id="PIT86582.1"/>
    </source>
</evidence>
<keyword evidence="1" id="KW-0472">Membrane</keyword>
<gene>
    <name evidence="2" type="ORF">COU33_02305</name>
</gene>
<feature type="transmembrane region" description="Helical" evidence="1">
    <location>
        <begin position="6"/>
        <end position="26"/>
    </location>
</feature>
<dbReference type="Proteomes" id="UP000229362">
    <property type="component" value="Unassembled WGS sequence"/>
</dbReference>
<comment type="caution">
    <text evidence="2">The sequence shown here is derived from an EMBL/GenBank/DDBJ whole genome shotgun (WGS) entry which is preliminary data.</text>
</comment>
<sequence>MKSGKAIMAVILAVFVLVVAVFLFTADIGDYEPIKDVPIEAEFSDKIVYTTDSLTDTAPLIEHCEMKGGVFNACGSICESPEEICASVCAFTCEFLD</sequence>
<evidence type="ECO:0000313" key="3">
    <source>
        <dbReference type="Proteomes" id="UP000229362"/>
    </source>
</evidence>